<name>A0A117PTQ8_9ACTN</name>
<dbReference type="RefSeq" id="WP_067008235.1">
    <property type="nucleotide sequence ID" value="NZ_BNDU01000006.1"/>
</dbReference>
<dbReference type="STRING" id="67285.AQI88_36490"/>
<dbReference type="EMBL" id="LMWL01000074">
    <property type="protein sequence ID" value="KUM91593.1"/>
    <property type="molecule type" value="Genomic_DNA"/>
</dbReference>
<dbReference type="InterPro" id="IPR000073">
    <property type="entry name" value="AB_hydrolase_1"/>
</dbReference>
<dbReference type="Proteomes" id="UP000054241">
    <property type="component" value="Unassembled WGS sequence"/>
</dbReference>
<organism evidence="2 3">
    <name type="scientific">Streptomyces cellostaticus</name>
    <dbReference type="NCBI Taxonomy" id="67285"/>
    <lineage>
        <taxon>Bacteria</taxon>
        <taxon>Bacillati</taxon>
        <taxon>Actinomycetota</taxon>
        <taxon>Actinomycetes</taxon>
        <taxon>Kitasatosporales</taxon>
        <taxon>Streptomycetaceae</taxon>
        <taxon>Streptomyces</taxon>
    </lineage>
</organism>
<gene>
    <name evidence="2" type="ORF">AQI88_36490</name>
</gene>
<dbReference type="PRINTS" id="PR00111">
    <property type="entry name" value="ABHYDROLASE"/>
</dbReference>
<keyword evidence="2" id="KW-0378">Hydrolase</keyword>
<dbReference type="Gene3D" id="3.40.50.1820">
    <property type="entry name" value="alpha/beta hydrolase"/>
    <property type="match status" value="1"/>
</dbReference>
<dbReference type="OrthoDB" id="4944883at2"/>
<dbReference type="PANTHER" id="PTHR43194:SF2">
    <property type="entry name" value="PEROXISOMAL MEMBRANE PROTEIN LPX1"/>
    <property type="match status" value="1"/>
</dbReference>
<evidence type="ECO:0000313" key="2">
    <source>
        <dbReference type="EMBL" id="KUM91593.1"/>
    </source>
</evidence>
<comment type="caution">
    <text evidence="2">The sequence shown here is derived from an EMBL/GenBank/DDBJ whole genome shotgun (WGS) entry which is preliminary data.</text>
</comment>
<reference evidence="2 3" key="1">
    <citation type="submission" date="2015-10" db="EMBL/GenBank/DDBJ databases">
        <title>Draft genome sequence of Streptomyces cellostaticus DSM 40189, type strain for the species Streptomyces cellostaticus.</title>
        <authorList>
            <person name="Ruckert C."/>
            <person name="Winkler A."/>
            <person name="Kalinowski J."/>
            <person name="Kampfer P."/>
            <person name="Glaeser S."/>
        </authorList>
    </citation>
    <scope>NUCLEOTIDE SEQUENCE [LARGE SCALE GENOMIC DNA]</scope>
    <source>
        <strain evidence="2 3">DSM 40189</strain>
    </source>
</reference>
<dbReference type="Pfam" id="PF00561">
    <property type="entry name" value="Abhydrolase_1"/>
    <property type="match status" value="1"/>
</dbReference>
<accession>A0A117PTQ8</accession>
<proteinExistence type="predicted"/>
<evidence type="ECO:0000313" key="3">
    <source>
        <dbReference type="Proteomes" id="UP000054241"/>
    </source>
</evidence>
<dbReference type="PANTHER" id="PTHR43194">
    <property type="entry name" value="HYDROLASE ALPHA/BETA FOLD FAMILY"/>
    <property type="match status" value="1"/>
</dbReference>
<dbReference type="InterPro" id="IPR050228">
    <property type="entry name" value="Carboxylesterase_BioH"/>
</dbReference>
<evidence type="ECO:0000259" key="1">
    <source>
        <dbReference type="Pfam" id="PF00561"/>
    </source>
</evidence>
<sequence>MSGSDSGSRSTSGARTALLLAHGAGGSVAANYGPVMEELTARYTVIGADYPGAGTAPRSTRPLELDELADRLVAAADAQGIERFAVSGFSLGGPVAIRLATRHPERVTALVLTAPFARADAALRLTAQVWRALVEAGDPDTLGRFLLARALSPAALEALGRQGVEAAVKEAGATAPEGTPEHVELVERLDVTADLGRITAPTLVVSPADDALVPPRLHRAVAAGIPGARLVEIPGGHLPFAEQPQRWATLLSGAAE</sequence>
<keyword evidence="3" id="KW-1185">Reference proteome</keyword>
<dbReference type="AlphaFoldDB" id="A0A117PTQ8"/>
<dbReference type="InterPro" id="IPR029058">
    <property type="entry name" value="AB_hydrolase_fold"/>
</dbReference>
<protein>
    <submittedName>
        <fullName evidence="2">Alpha/beta hydrolase</fullName>
    </submittedName>
</protein>
<dbReference type="SUPFAM" id="SSF53474">
    <property type="entry name" value="alpha/beta-Hydrolases"/>
    <property type="match status" value="1"/>
</dbReference>
<feature type="domain" description="AB hydrolase-1" evidence="1">
    <location>
        <begin position="17"/>
        <end position="243"/>
    </location>
</feature>
<dbReference type="GO" id="GO:0016787">
    <property type="term" value="F:hydrolase activity"/>
    <property type="evidence" value="ECO:0007669"/>
    <property type="project" value="UniProtKB-KW"/>
</dbReference>